<dbReference type="EMBL" id="CP034457">
    <property type="protein sequence ID" value="QBM86887.1"/>
    <property type="molecule type" value="Genomic_DNA"/>
</dbReference>
<keyword evidence="1" id="KW-1133">Transmembrane helix</keyword>
<sequence>MFSRCKHAHLESSRNSLNTQVMAHSPPLNIYAIAAMGTFVATYVWIKSPLKYKRASENRLSPKADLAWREGAQKWLDNNSV</sequence>
<organism evidence="2 3">
    <name type="scientific">Metschnikowia aff. pulcherrima</name>
    <dbReference type="NCBI Taxonomy" id="2163413"/>
    <lineage>
        <taxon>Eukaryota</taxon>
        <taxon>Fungi</taxon>
        <taxon>Dikarya</taxon>
        <taxon>Ascomycota</taxon>
        <taxon>Saccharomycotina</taxon>
        <taxon>Pichiomycetes</taxon>
        <taxon>Metschnikowiaceae</taxon>
        <taxon>Metschnikowia</taxon>
    </lineage>
</organism>
<evidence type="ECO:0000256" key="1">
    <source>
        <dbReference type="SAM" id="Phobius"/>
    </source>
</evidence>
<keyword evidence="1" id="KW-0472">Membrane</keyword>
<feature type="transmembrane region" description="Helical" evidence="1">
    <location>
        <begin position="28"/>
        <end position="46"/>
    </location>
</feature>
<reference evidence="3" key="1">
    <citation type="submission" date="2019-03" db="EMBL/GenBank/DDBJ databases">
        <title>Snf2 controls pulcherriminic acid biosynthesis and connects pigmentation and antifungal activity of the yeast Metschnikowia pulcherrima.</title>
        <authorList>
            <person name="Gore-Lloyd D."/>
            <person name="Sumann I."/>
            <person name="Brachmann A.O."/>
            <person name="Schneeberger K."/>
            <person name="Ortiz-Merino R.A."/>
            <person name="Moreno-Beltran M."/>
            <person name="Schlaefli M."/>
            <person name="Kirner P."/>
            <person name="Santos Kron A."/>
            <person name="Wolfe K.H."/>
            <person name="Piel J."/>
            <person name="Ahrens C.H."/>
            <person name="Henk D."/>
            <person name="Freimoser F.M."/>
        </authorList>
    </citation>
    <scope>NUCLEOTIDE SEQUENCE [LARGE SCALE GENOMIC DNA]</scope>
    <source>
        <strain evidence="3">APC 1.2</strain>
    </source>
</reference>
<gene>
    <name evidence="2" type="ORF">METSCH_B00780</name>
</gene>
<keyword evidence="1" id="KW-0812">Transmembrane</keyword>
<evidence type="ECO:0000313" key="2">
    <source>
        <dbReference type="EMBL" id="QBM86887.1"/>
    </source>
</evidence>
<dbReference type="Proteomes" id="UP000292447">
    <property type="component" value="Chromosome II"/>
</dbReference>
<name>A0A4P6XI06_9ASCO</name>
<proteinExistence type="predicted"/>
<accession>A0A4P6XI06</accession>
<protein>
    <submittedName>
        <fullName evidence="2">Uncharacterized protein</fullName>
    </submittedName>
</protein>
<keyword evidence="3" id="KW-1185">Reference proteome</keyword>
<evidence type="ECO:0000313" key="3">
    <source>
        <dbReference type="Proteomes" id="UP000292447"/>
    </source>
</evidence>
<dbReference type="AlphaFoldDB" id="A0A4P6XI06"/>